<reference evidence="2 3" key="1">
    <citation type="submission" date="2021-06" db="EMBL/GenBank/DDBJ databases">
        <title>Rhodobacteraceae bacterium strain HSP-20.</title>
        <authorList>
            <person name="Chen W.-M."/>
        </authorList>
    </citation>
    <scope>NUCLEOTIDE SEQUENCE [LARGE SCALE GENOMIC DNA]</scope>
    <source>
        <strain evidence="2 3">HSP-20</strain>
    </source>
</reference>
<dbReference type="InterPro" id="IPR029063">
    <property type="entry name" value="SAM-dependent_MTases_sf"/>
</dbReference>
<dbReference type="RefSeq" id="WP_161763722.1">
    <property type="nucleotide sequence ID" value="NZ_JAAATX020000013.1"/>
</dbReference>
<dbReference type="EMBL" id="JAAATX020000013">
    <property type="protein sequence ID" value="MBU9699610.1"/>
    <property type="molecule type" value="Genomic_DNA"/>
</dbReference>
<organism evidence="2 3">
    <name type="scientific">Paragemmobacter amnigenus</name>
    <dbReference type="NCBI Taxonomy" id="2852097"/>
    <lineage>
        <taxon>Bacteria</taxon>
        <taxon>Pseudomonadati</taxon>
        <taxon>Pseudomonadota</taxon>
        <taxon>Alphaproteobacteria</taxon>
        <taxon>Rhodobacterales</taxon>
        <taxon>Paracoccaceae</taxon>
        <taxon>Paragemmobacter</taxon>
    </lineage>
</organism>
<name>A0ABS6J7T9_9RHOB</name>
<comment type="caution">
    <text evidence="2">The sequence shown here is derived from an EMBL/GenBank/DDBJ whole genome shotgun (WGS) entry which is preliminary data.</text>
</comment>
<evidence type="ECO:0000313" key="2">
    <source>
        <dbReference type="EMBL" id="MBU9699610.1"/>
    </source>
</evidence>
<dbReference type="Gene3D" id="3.40.50.150">
    <property type="entry name" value="Vaccinia Virus protein VP39"/>
    <property type="match status" value="1"/>
</dbReference>
<evidence type="ECO:0000313" key="3">
    <source>
        <dbReference type="Proteomes" id="UP000731907"/>
    </source>
</evidence>
<feature type="region of interest" description="Disordered" evidence="1">
    <location>
        <begin position="1"/>
        <end position="21"/>
    </location>
</feature>
<accession>A0ABS6J7T9</accession>
<keyword evidence="3" id="KW-1185">Reference proteome</keyword>
<evidence type="ECO:0000256" key="1">
    <source>
        <dbReference type="SAM" id="MobiDB-lite"/>
    </source>
</evidence>
<proteinExistence type="predicted"/>
<protein>
    <recommendedName>
        <fullName evidence="4">Class I SAM-dependent methyltransferase</fullName>
    </recommendedName>
</protein>
<gene>
    <name evidence="2" type="ORF">GU927_017340</name>
</gene>
<dbReference type="Proteomes" id="UP000731907">
    <property type="component" value="Unassembled WGS sequence"/>
</dbReference>
<sequence length="209" mass="23446">MTDSPPDTAPPLPQGFTGRPELTLPPAAADALRDAYAKADVILEYGSGGSTLVAAELAGKTVFSVESDAKWSADMEGWFRAHPPASPVVMHHVDVGRTGAWGRPSDPRSFRRWPHYPLSVWKRPDFRHPDVVLVDGRFRTACFLTTLFQITRPVTLLFDDYEGRRYHRRIERFARPARFADRMAIFDLAPRAIPAAEMAQIIDCFLDPL</sequence>
<evidence type="ECO:0008006" key="4">
    <source>
        <dbReference type="Google" id="ProtNLM"/>
    </source>
</evidence>